<dbReference type="KEGG" id="cim:CIMG_11781"/>
<dbReference type="RefSeq" id="XP_012214116.1">
    <property type="nucleotide sequence ID" value="XM_012358693.1"/>
</dbReference>
<reference evidence="2" key="1">
    <citation type="journal article" date="2009" name="Genome Res.">
        <title>Comparative genomic analyses of the human fungal pathogens Coccidioides and their relatives.</title>
        <authorList>
            <person name="Sharpton T.J."/>
            <person name="Stajich J.E."/>
            <person name="Rounsley S.D."/>
            <person name="Gardner M.J."/>
            <person name="Wortman J.R."/>
            <person name="Jordar V.S."/>
            <person name="Maiti R."/>
            <person name="Kodira C.D."/>
            <person name="Neafsey D.E."/>
            <person name="Zeng Q."/>
            <person name="Hung C.-Y."/>
            <person name="McMahan C."/>
            <person name="Muszewska A."/>
            <person name="Grynberg M."/>
            <person name="Mandel M.A."/>
            <person name="Kellner E.M."/>
            <person name="Barker B.M."/>
            <person name="Galgiani J.N."/>
            <person name="Orbach M.J."/>
            <person name="Kirkland T.N."/>
            <person name="Cole G.T."/>
            <person name="Henn M.R."/>
            <person name="Birren B.W."/>
            <person name="Taylor J.W."/>
        </authorList>
    </citation>
    <scope>NUCLEOTIDE SEQUENCE [LARGE SCALE GENOMIC DNA]</scope>
    <source>
        <strain evidence="2">RS</strain>
    </source>
</reference>
<gene>
    <name evidence="1" type="ORF">CIMG_11781</name>
</gene>
<reference evidence="2" key="2">
    <citation type="journal article" date="2010" name="Genome Res.">
        <title>Population genomic sequencing of Coccidioides fungi reveals recent hybridization and transposon control.</title>
        <authorList>
            <person name="Neafsey D.E."/>
            <person name="Barker B.M."/>
            <person name="Sharpton T.J."/>
            <person name="Stajich J.E."/>
            <person name="Park D.J."/>
            <person name="Whiston E."/>
            <person name="Hung C.-Y."/>
            <person name="McMahan C."/>
            <person name="White J."/>
            <person name="Sykes S."/>
            <person name="Heiman D."/>
            <person name="Young S."/>
            <person name="Zeng Q."/>
            <person name="Abouelleil A."/>
            <person name="Aftuck L."/>
            <person name="Bessette D."/>
            <person name="Brown A."/>
            <person name="FitzGerald M."/>
            <person name="Lui A."/>
            <person name="Macdonald J.P."/>
            <person name="Priest M."/>
            <person name="Orbach M.J."/>
            <person name="Galgiani J.N."/>
            <person name="Kirkland T.N."/>
            <person name="Cole G.T."/>
            <person name="Birren B.W."/>
            <person name="Henn M.R."/>
            <person name="Taylor J.W."/>
            <person name="Rounsley S.D."/>
        </authorList>
    </citation>
    <scope>GENOME REANNOTATION</scope>
    <source>
        <strain evidence="2">RS</strain>
    </source>
</reference>
<evidence type="ECO:0000313" key="2">
    <source>
        <dbReference type="Proteomes" id="UP000001261"/>
    </source>
</evidence>
<name>A0A0D8JU17_COCIM</name>
<dbReference type="EMBL" id="GG704912">
    <property type="protein sequence ID" value="KJF60604.1"/>
    <property type="molecule type" value="Genomic_DNA"/>
</dbReference>
<proteinExistence type="predicted"/>
<dbReference type="InParanoid" id="A0A0D8JU17"/>
<dbReference type="Proteomes" id="UP000001261">
    <property type="component" value="Unassembled WGS sequence"/>
</dbReference>
<dbReference type="VEuPathDB" id="FungiDB:CIMG_11781"/>
<accession>A0A0D8JU17</accession>
<dbReference type="GeneID" id="24163880"/>
<evidence type="ECO:0000313" key="1">
    <source>
        <dbReference type="EMBL" id="KJF60604.1"/>
    </source>
</evidence>
<dbReference type="OMA" id="AFCCHER"/>
<dbReference type="AlphaFoldDB" id="A0A0D8JU17"/>
<sequence>MIRMYRAYCPGGNSTAQCISAQLHSRHFLRLQTTIETRAKPDRSSRTTDVCEVPSNPTRDRQTAMFAAARSKPAEGNRHSPKSNIPHVVGDGQPMWSMMLTTFISKHAFCCHERFSRNFGGALRPQHALPGRYSEVMLELLAGAGCSALVGVHLFANAIYCRQPFSLCQFVPLQLSIPESAVCLVTTISHNFSHSHLLKITVFLRIVNQAHAFSFSFSSIC</sequence>
<protein>
    <submittedName>
        <fullName evidence="1">Uncharacterized protein</fullName>
    </submittedName>
</protein>
<keyword evidence="2" id="KW-1185">Reference proteome</keyword>
<organism evidence="1 2">
    <name type="scientific">Coccidioides immitis (strain RS)</name>
    <name type="common">Valley fever fungus</name>
    <dbReference type="NCBI Taxonomy" id="246410"/>
    <lineage>
        <taxon>Eukaryota</taxon>
        <taxon>Fungi</taxon>
        <taxon>Dikarya</taxon>
        <taxon>Ascomycota</taxon>
        <taxon>Pezizomycotina</taxon>
        <taxon>Eurotiomycetes</taxon>
        <taxon>Eurotiomycetidae</taxon>
        <taxon>Onygenales</taxon>
        <taxon>Onygenaceae</taxon>
        <taxon>Coccidioides</taxon>
    </lineage>
</organism>